<name>A0A0B6S4Q6_BURPL</name>
<evidence type="ECO:0000313" key="5">
    <source>
        <dbReference type="Proteomes" id="UP000031838"/>
    </source>
</evidence>
<dbReference type="GO" id="GO:0006508">
    <property type="term" value="P:proteolysis"/>
    <property type="evidence" value="ECO:0007669"/>
    <property type="project" value="UniProtKB-KW"/>
</dbReference>
<keyword evidence="4" id="KW-0645">Protease</keyword>
<dbReference type="EMBL" id="CP002581">
    <property type="protein sequence ID" value="AJK49339.1"/>
    <property type="molecule type" value="Genomic_DNA"/>
</dbReference>
<gene>
    <name evidence="4" type="ORF">BGL_2c12700</name>
</gene>
<evidence type="ECO:0000256" key="2">
    <source>
        <dbReference type="ARBA" id="ARBA00023054"/>
    </source>
</evidence>
<feature type="transmembrane region" description="Helical" evidence="3">
    <location>
        <begin position="182"/>
        <end position="204"/>
    </location>
</feature>
<protein>
    <submittedName>
        <fullName evidence="4">Membrane-associated Zn-dependent protease</fullName>
    </submittedName>
</protein>
<reference evidence="5" key="1">
    <citation type="submission" date="2011-03" db="EMBL/GenBank/DDBJ databases">
        <authorList>
            <person name="Voget S."/>
            <person name="Streit W.R."/>
            <person name="Jaeger K.E."/>
            <person name="Daniel R."/>
        </authorList>
    </citation>
    <scope>NUCLEOTIDE SEQUENCE [LARGE SCALE GENOMIC DNA]</scope>
    <source>
        <strain evidence="5">PG1</strain>
    </source>
</reference>
<comment type="subcellular location">
    <subcellularLocation>
        <location evidence="1">Cell envelope</location>
    </subcellularLocation>
</comment>
<keyword evidence="4" id="KW-0378">Hydrolase</keyword>
<dbReference type="Proteomes" id="UP000031838">
    <property type="component" value="Chromosome 2"/>
</dbReference>
<feature type="transmembrane region" description="Helical" evidence="3">
    <location>
        <begin position="416"/>
        <end position="434"/>
    </location>
</feature>
<dbReference type="AlphaFoldDB" id="A0A0B6S4Q6"/>
<evidence type="ECO:0000256" key="3">
    <source>
        <dbReference type="SAM" id="Phobius"/>
    </source>
</evidence>
<feature type="transmembrane region" description="Helical" evidence="3">
    <location>
        <begin position="346"/>
        <end position="370"/>
    </location>
</feature>
<dbReference type="PANTHER" id="PTHR32347:SF23">
    <property type="entry name" value="BLL5650 PROTEIN"/>
    <property type="match status" value="1"/>
</dbReference>
<sequence>MPRLPQLRQELTLSPGAATPDGAPTWMLHDPAANRFFQIGWPAFEMLSRWPLDDAQAIVDAVNRDTTLTITLDDLEALARMLRQQSLLVSASAADTARLEQHGAAQRTSRAMWLLKHYLMIRIPLWHPMPLLRATERYVRFAFRPASWIVVAAVALIGLILASRHWDEFVHTFHGYADWRGLIGVGIALGFAKILHEFAHAYTAQRHGCRVPTMGVALLVMLPVLYTDTTEAWKVPARRDRLWIGAAGMLSEIALAAFATLAWSLLPDGPLRGGAFMLATTTWVATLAINASPFMRFDGYFLLSDWLDMPNLHDRAFALGRWWLREWLFGFGDPQPEPCRASRRRFLIAFSFATWLYRLVVFMSIALVVYHAFFKLLGMLLFCVEFGWFIVRPVWREATLTWQRRDELRWCRETRRSALLGAALLGFLVLPWHAGVSAPAVLAPQRAQGLYSVAPGYLAAAPTPARDGQRVRAGEVLAVLVSPDLDAKLAAASADEALLHWEVDQQPFDERLQKQGTALSHRWDSARQTVAGLQAQIAQLTIRAPFDGTVQANDDAQAPGTWLPRGERLYDLIAPGAVKGDAYVGENDVARLKAGQSASFVASLPELAARRCRIDAIDKVNLATLDAPSVASTYGGPIPAEQDARTHQLVPLAATWQVRFGECNGGDGLGREVPGTVQLGAGRESYVGKGVRFVAAVLQREVGF</sequence>
<feature type="transmembrane region" description="Helical" evidence="3">
    <location>
        <begin position="242"/>
        <end position="265"/>
    </location>
</feature>
<dbReference type="OrthoDB" id="9759690at2"/>
<keyword evidence="3" id="KW-1133">Transmembrane helix</keyword>
<keyword evidence="5" id="KW-1185">Reference proteome</keyword>
<organism evidence="4 5">
    <name type="scientific">Burkholderia plantarii</name>
    <dbReference type="NCBI Taxonomy" id="41899"/>
    <lineage>
        <taxon>Bacteria</taxon>
        <taxon>Pseudomonadati</taxon>
        <taxon>Pseudomonadota</taxon>
        <taxon>Betaproteobacteria</taxon>
        <taxon>Burkholderiales</taxon>
        <taxon>Burkholderiaceae</taxon>
        <taxon>Burkholderia</taxon>
    </lineage>
</organism>
<accession>A0A0B6S4Q6</accession>
<keyword evidence="3" id="KW-0812">Transmembrane</keyword>
<keyword evidence="2" id="KW-0175">Coiled coil</keyword>
<feature type="transmembrane region" description="Helical" evidence="3">
    <location>
        <begin position="141"/>
        <end position="162"/>
    </location>
</feature>
<feature type="transmembrane region" description="Helical" evidence="3">
    <location>
        <begin position="376"/>
        <end position="395"/>
    </location>
</feature>
<evidence type="ECO:0000256" key="1">
    <source>
        <dbReference type="ARBA" id="ARBA00004196"/>
    </source>
</evidence>
<keyword evidence="3" id="KW-0472">Membrane</keyword>
<dbReference type="InterPro" id="IPR050465">
    <property type="entry name" value="UPF0194_transport"/>
</dbReference>
<proteinExistence type="predicted"/>
<dbReference type="GO" id="GO:0030313">
    <property type="term" value="C:cell envelope"/>
    <property type="evidence" value="ECO:0007669"/>
    <property type="project" value="UniProtKB-SubCell"/>
</dbReference>
<dbReference type="RefSeq" id="WP_042627807.1">
    <property type="nucleotide sequence ID" value="NZ_CP002581.1"/>
</dbReference>
<feature type="transmembrane region" description="Helical" evidence="3">
    <location>
        <begin position="271"/>
        <end position="291"/>
    </location>
</feature>
<evidence type="ECO:0000313" key="4">
    <source>
        <dbReference type="EMBL" id="AJK49339.1"/>
    </source>
</evidence>
<reference evidence="4 5" key="2">
    <citation type="journal article" date="2016" name="Appl. Microbiol. Biotechnol.">
        <title>Mutations improving production and secretion of extracellular lipase by Burkholderia glumae PG1.</title>
        <authorList>
            <person name="Knapp A."/>
            <person name="Voget S."/>
            <person name="Gao R."/>
            <person name="Zaburannyi N."/>
            <person name="Krysciak D."/>
            <person name="Breuer M."/>
            <person name="Hauer B."/>
            <person name="Streit W.R."/>
            <person name="Muller R."/>
            <person name="Daniel R."/>
            <person name="Jaeger K.E."/>
        </authorList>
    </citation>
    <scope>NUCLEOTIDE SEQUENCE [LARGE SCALE GENOMIC DNA]</scope>
    <source>
        <strain evidence="4 5">PG1</strain>
    </source>
</reference>
<dbReference type="KEGG" id="bgp:BGL_2c12700"/>
<dbReference type="HOGENOM" id="CLU_019354_1_0_4"/>
<dbReference type="PANTHER" id="PTHR32347">
    <property type="entry name" value="EFFLUX SYSTEM COMPONENT YKNX-RELATED"/>
    <property type="match status" value="1"/>
</dbReference>
<dbReference type="GO" id="GO:0008233">
    <property type="term" value="F:peptidase activity"/>
    <property type="evidence" value="ECO:0007669"/>
    <property type="project" value="UniProtKB-KW"/>
</dbReference>